<evidence type="ECO:0000313" key="7">
    <source>
        <dbReference type="Proteomes" id="UP000438448"/>
    </source>
</evidence>
<dbReference type="InterPro" id="IPR050109">
    <property type="entry name" value="HTH-type_TetR-like_transc_reg"/>
</dbReference>
<reference evidence="6 7" key="1">
    <citation type="submission" date="2019-10" db="EMBL/GenBank/DDBJ databases">
        <title>Nocardia macrotermitis sp. nov. and Nocardia aurantia sp. nov., isolated from the gut of fungus growing-termite Macrotermes natalensis.</title>
        <authorList>
            <person name="Benndorf R."/>
            <person name="Schwitalla J."/>
            <person name="Martin K."/>
            <person name="De Beer W."/>
            <person name="Kaster A.-K."/>
            <person name="Vollmers J."/>
            <person name="Poulsen M."/>
            <person name="Beemelmanns C."/>
        </authorList>
    </citation>
    <scope>NUCLEOTIDE SEQUENCE [LARGE SCALE GENOMIC DNA]</scope>
    <source>
        <strain evidence="6 7">RB20</strain>
    </source>
</reference>
<gene>
    <name evidence="6" type="ORF">NRB20_56330</name>
</gene>
<dbReference type="InterPro" id="IPR009057">
    <property type="entry name" value="Homeodomain-like_sf"/>
</dbReference>
<dbReference type="PANTHER" id="PTHR30055:SF234">
    <property type="entry name" value="HTH-TYPE TRANSCRIPTIONAL REGULATOR BETI"/>
    <property type="match status" value="1"/>
</dbReference>
<dbReference type="AlphaFoldDB" id="A0A7K0D9S3"/>
<keyword evidence="7" id="KW-1185">Reference proteome</keyword>
<dbReference type="EMBL" id="WEGK01000014">
    <property type="protein sequence ID" value="MQY22515.1"/>
    <property type="molecule type" value="Genomic_DNA"/>
</dbReference>
<dbReference type="InterPro" id="IPR001647">
    <property type="entry name" value="HTH_TetR"/>
</dbReference>
<proteinExistence type="predicted"/>
<dbReference type="GO" id="GO:0000976">
    <property type="term" value="F:transcription cis-regulatory region binding"/>
    <property type="evidence" value="ECO:0007669"/>
    <property type="project" value="TreeGrafter"/>
</dbReference>
<dbReference type="GO" id="GO:0003700">
    <property type="term" value="F:DNA-binding transcription factor activity"/>
    <property type="evidence" value="ECO:0007669"/>
    <property type="project" value="TreeGrafter"/>
</dbReference>
<accession>A0A7K0D9S3</accession>
<feature type="DNA-binding region" description="H-T-H motif" evidence="4">
    <location>
        <begin position="17"/>
        <end position="36"/>
    </location>
</feature>
<sequence length="182" mass="20420">MQAALALWRTKGFADTTVTDICKAAGVSKALFYVYFSRREDVLLAIEVFTVHDAQSAADAVLTRPYELVDLIAAIIGTLEAQMRDYPPELVFETILETYRLERRILNEDPTEDQLTVLFLDPFRQAERDGKLPAGTDVTRAARIAQTLLTDSVRRWAASEFRNGPLARALAEEITDLLDTAR</sequence>
<evidence type="ECO:0000256" key="2">
    <source>
        <dbReference type="ARBA" id="ARBA00023125"/>
    </source>
</evidence>
<keyword evidence="2 4" id="KW-0238">DNA-binding</keyword>
<evidence type="ECO:0000313" key="6">
    <source>
        <dbReference type="EMBL" id="MQY22515.1"/>
    </source>
</evidence>
<dbReference type="PROSITE" id="PS50977">
    <property type="entry name" value="HTH_TETR_2"/>
    <property type="match status" value="1"/>
</dbReference>
<evidence type="ECO:0000256" key="4">
    <source>
        <dbReference type="PROSITE-ProRule" id="PRU00335"/>
    </source>
</evidence>
<dbReference type="Gene3D" id="1.10.357.10">
    <property type="entry name" value="Tetracycline Repressor, domain 2"/>
    <property type="match status" value="1"/>
</dbReference>
<evidence type="ECO:0000259" key="5">
    <source>
        <dbReference type="PROSITE" id="PS50977"/>
    </source>
</evidence>
<dbReference type="SUPFAM" id="SSF46689">
    <property type="entry name" value="Homeodomain-like"/>
    <property type="match status" value="1"/>
</dbReference>
<dbReference type="Pfam" id="PF00440">
    <property type="entry name" value="TetR_N"/>
    <property type="match status" value="1"/>
</dbReference>
<keyword evidence="1" id="KW-0805">Transcription regulation</keyword>
<dbReference type="PANTHER" id="PTHR30055">
    <property type="entry name" value="HTH-TYPE TRANSCRIPTIONAL REGULATOR RUTR"/>
    <property type="match status" value="1"/>
</dbReference>
<name>A0A7K0D9S3_9NOCA</name>
<evidence type="ECO:0000256" key="1">
    <source>
        <dbReference type="ARBA" id="ARBA00023015"/>
    </source>
</evidence>
<comment type="caution">
    <text evidence="6">The sequence shown here is derived from an EMBL/GenBank/DDBJ whole genome shotgun (WGS) entry which is preliminary data.</text>
</comment>
<evidence type="ECO:0000256" key="3">
    <source>
        <dbReference type="ARBA" id="ARBA00023163"/>
    </source>
</evidence>
<feature type="domain" description="HTH tetR-type" evidence="5">
    <location>
        <begin position="1"/>
        <end position="54"/>
    </location>
</feature>
<organism evidence="6 7">
    <name type="scientific">Nocardia macrotermitis</name>
    <dbReference type="NCBI Taxonomy" id="2585198"/>
    <lineage>
        <taxon>Bacteria</taxon>
        <taxon>Bacillati</taxon>
        <taxon>Actinomycetota</taxon>
        <taxon>Actinomycetes</taxon>
        <taxon>Mycobacteriales</taxon>
        <taxon>Nocardiaceae</taxon>
        <taxon>Nocardia</taxon>
    </lineage>
</organism>
<protein>
    <recommendedName>
        <fullName evidence="5">HTH tetR-type domain-containing protein</fullName>
    </recommendedName>
</protein>
<dbReference type="Proteomes" id="UP000438448">
    <property type="component" value="Unassembled WGS sequence"/>
</dbReference>
<keyword evidence="3" id="KW-0804">Transcription</keyword>